<dbReference type="EMBL" id="AKCV02000017">
    <property type="protein sequence ID" value="TMS57877.1"/>
    <property type="molecule type" value="Genomic_DNA"/>
</dbReference>
<protein>
    <submittedName>
        <fullName evidence="1">Uncharacterized protein</fullName>
    </submittedName>
</protein>
<keyword evidence="2" id="KW-1185">Reference proteome</keyword>
<organism evidence="1 2">
    <name type="scientific">Imbroritus primus</name>
    <dbReference type="NCBI Taxonomy" id="3058603"/>
    <lineage>
        <taxon>Bacteria</taxon>
        <taxon>Pseudomonadati</taxon>
        <taxon>Pseudomonadota</taxon>
        <taxon>Betaproteobacteria</taxon>
        <taxon>Burkholderiales</taxon>
        <taxon>Burkholderiaceae</taxon>
        <taxon>Imbroritus</taxon>
    </lineage>
</organism>
<evidence type="ECO:0000313" key="1">
    <source>
        <dbReference type="EMBL" id="TMS57877.1"/>
    </source>
</evidence>
<name>A0ACD3SP48_9BURK</name>
<comment type="caution">
    <text evidence="1">The sequence shown here is derived from an EMBL/GenBank/DDBJ whole genome shotgun (WGS) entry which is preliminary data.</text>
</comment>
<proteinExistence type="predicted"/>
<reference evidence="1" key="1">
    <citation type="submission" date="2019-05" db="EMBL/GenBank/DDBJ databases">
        <title>Revised genome assembly of Burkholderiaceae (previously Ralstonia) sp. PBA.</title>
        <authorList>
            <person name="Gan H.M."/>
        </authorList>
    </citation>
    <scope>NUCLEOTIDE SEQUENCE</scope>
    <source>
        <strain evidence="1">PBA</strain>
    </source>
</reference>
<gene>
    <name evidence="1" type="ORF">MW7_010420</name>
</gene>
<sequence>MSRSRRKLPIFGFTTARSEAGDKRLWHKRWRSRQRDQLATLRPDDDPVPVPHRAVSDTWDMAKDGKSWFAPRRQRAAAERFAARRSASTPERRALTARLLAKWRSK</sequence>
<dbReference type="Proteomes" id="UP000004277">
    <property type="component" value="Unassembled WGS sequence"/>
</dbReference>
<evidence type="ECO:0000313" key="2">
    <source>
        <dbReference type="Proteomes" id="UP000004277"/>
    </source>
</evidence>
<accession>A0ACD3SP48</accession>